<accession>A0A0K2X5A9</accession>
<feature type="transmembrane region" description="Helical" evidence="5">
    <location>
        <begin position="398"/>
        <end position="415"/>
    </location>
</feature>
<evidence type="ECO:0000313" key="8">
    <source>
        <dbReference type="EMBL" id="CRF42425.1"/>
    </source>
</evidence>
<feature type="transmembrane region" description="Helical" evidence="5">
    <location>
        <begin position="95"/>
        <end position="115"/>
    </location>
</feature>
<evidence type="ECO:0000259" key="6">
    <source>
        <dbReference type="Pfam" id="PF13515"/>
    </source>
</evidence>
<evidence type="ECO:0000256" key="1">
    <source>
        <dbReference type="ARBA" id="ARBA00004141"/>
    </source>
</evidence>
<evidence type="ECO:0000313" key="12">
    <source>
        <dbReference type="Proteomes" id="UP000045175"/>
    </source>
</evidence>
<evidence type="ECO:0000256" key="3">
    <source>
        <dbReference type="ARBA" id="ARBA00022989"/>
    </source>
</evidence>
<evidence type="ECO:0000256" key="5">
    <source>
        <dbReference type="SAM" id="Phobius"/>
    </source>
</evidence>
<evidence type="ECO:0000256" key="4">
    <source>
        <dbReference type="ARBA" id="ARBA00023136"/>
    </source>
</evidence>
<keyword evidence="3 5" id="KW-1133">Transmembrane helix</keyword>
<feature type="transmembrane region" description="Helical" evidence="5">
    <location>
        <begin position="21"/>
        <end position="40"/>
    </location>
</feature>
<feature type="transmembrane region" description="Helical" evidence="5">
    <location>
        <begin position="420"/>
        <end position="436"/>
    </location>
</feature>
<sequence>MALLAQLKRTIHLYDPGYFSLIFALKTTLTTFLCAGLGAFFFGYAIVIWAGFQTVFIYALSLVISDKEHEIYYFVVFIAISCINVLLFYPMAHFGVWLCVPIFVMTFLVGISTAYSLDLHKVCNAALSNGLVTCLYVDAHASIDLQQTLLMILMLGTLSVLIQSFVLVSKYSYFIKKRFSTLLSSMDLMLQYIDSPSDYTHIKTQVLAQIHNTKIILTSRSGRIKDPLAVRNLQRALFQLHALEEIYHSIHSIYGELGQLDSVRQEIRTNLQILSNIFTKQDLQIQKQALNALSPELDKVLQHSIAIIYNKMQIFIMGGEKQPKQTDPIHKPSLEHIIKAINTKNPIFQYASKYALAMGISVFIARYFGFNHGMWIAMATLLVSRFSLGSTKEVQVELVLGSAVGLALGLLVVWLFSKSVVFDGFLVLGVFLFIYLRVYSYAIWSAALMFAFVLCFSLLRQDFVDMVAFRVADLALGIGIVYVVFLFVWPKYDKDEFIQHMRHLVATLRCLLEDASQHKTHALSTQNTFLKQLDAFRLCLKSARAETSDTNTLDALLRGLQSIDMLDTCSYRLYDYCLNVSLPEEKQLLLDNNTQLLLNRYTQMSNYLHNKPHYFKAKEGGRLLKIDSELDNLLETIFFAQNKLFEELAYVFKY</sequence>
<evidence type="ECO:0000313" key="9">
    <source>
        <dbReference type="EMBL" id="CRF44833.1"/>
    </source>
</evidence>
<dbReference type="Proteomes" id="UP000038622">
    <property type="component" value="Unassembled WGS sequence"/>
</dbReference>
<dbReference type="Proteomes" id="UP000041394">
    <property type="component" value="Unassembled WGS sequence"/>
</dbReference>
<dbReference type="EMBL" id="CDMH01000028">
    <property type="protein sequence ID" value="CRF42425.1"/>
    <property type="molecule type" value="Genomic_DNA"/>
</dbReference>
<proteinExistence type="predicted"/>
<gene>
    <name evidence="7" type="ORF">HAL011_07560</name>
    <name evidence="8" type="ORF">HAL013_06040</name>
    <name evidence="9" type="ORF">HAL09_14450</name>
</gene>
<dbReference type="GO" id="GO:0016020">
    <property type="term" value="C:membrane"/>
    <property type="evidence" value="ECO:0007669"/>
    <property type="project" value="UniProtKB-SubCell"/>
</dbReference>
<feature type="domain" description="Integral membrane bound transporter" evidence="6">
    <location>
        <begin position="360"/>
        <end position="484"/>
    </location>
</feature>
<comment type="subcellular location">
    <subcellularLocation>
        <location evidence="1">Membrane</location>
        <topology evidence="1">Multi-pass membrane protein</topology>
    </subcellularLocation>
</comment>
<dbReference type="RefSeq" id="WP_053941067.1">
    <property type="nucleotide sequence ID" value="NZ_CDMH01000028.1"/>
</dbReference>
<dbReference type="AlphaFoldDB" id="A0A0K2X5A9"/>
<feature type="transmembrane region" description="Helical" evidence="5">
    <location>
        <begin position="71"/>
        <end position="89"/>
    </location>
</feature>
<evidence type="ECO:0000313" key="11">
    <source>
        <dbReference type="Proteomes" id="UP000041394"/>
    </source>
</evidence>
<keyword evidence="4 5" id="KW-0472">Membrane</keyword>
<feature type="transmembrane region" description="Helical" evidence="5">
    <location>
        <begin position="471"/>
        <end position="489"/>
    </location>
</feature>
<dbReference type="EMBL" id="CDML01000025">
    <property type="protein sequence ID" value="CRF40980.1"/>
    <property type="molecule type" value="Genomic_DNA"/>
</dbReference>
<evidence type="ECO:0000313" key="7">
    <source>
        <dbReference type="EMBL" id="CRF40980.1"/>
    </source>
</evidence>
<reference evidence="11 12" key="3">
    <citation type="submission" date="2014-12" db="EMBL/GenBank/DDBJ databases">
        <authorList>
            <person name="Jaenicke S."/>
        </authorList>
    </citation>
    <scope>NUCLEOTIDE SEQUENCE [LARGE SCALE GENOMIC DNA]</scope>
</reference>
<dbReference type="EMBL" id="CDMN01000058">
    <property type="protein sequence ID" value="CRF44833.1"/>
    <property type="molecule type" value="Genomic_DNA"/>
</dbReference>
<dbReference type="Proteomes" id="UP000045175">
    <property type="component" value="Unassembled WGS sequence"/>
</dbReference>
<protein>
    <recommendedName>
        <fullName evidence="6">Integral membrane bound transporter domain-containing protein</fullName>
    </recommendedName>
</protein>
<feature type="transmembrane region" description="Helical" evidence="5">
    <location>
        <begin position="354"/>
        <end position="378"/>
    </location>
</feature>
<name>A0A0K2X5A9_9HELI</name>
<evidence type="ECO:0000256" key="2">
    <source>
        <dbReference type="ARBA" id="ARBA00022692"/>
    </source>
</evidence>
<evidence type="ECO:0000313" key="10">
    <source>
        <dbReference type="Proteomes" id="UP000038622"/>
    </source>
</evidence>
<dbReference type="STRING" id="1578720.HAL011_07560"/>
<dbReference type="Pfam" id="PF13515">
    <property type="entry name" value="FUSC_2"/>
    <property type="match status" value="1"/>
</dbReference>
<reference evidence="10" key="2">
    <citation type="submission" date="2014-12" db="EMBL/GenBank/DDBJ databases">
        <authorList>
            <person name="Smet A."/>
        </authorList>
    </citation>
    <scope>NUCLEOTIDE SEQUENCE [LARGE SCALE GENOMIC DNA]</scope>
</reference>
<reference evidence="8" key="1">
    <citation type="submission" date="2014-12" db="EMBL/GenBank/DDBJ databases">
        <title>Whole genome sequences of four Staphylococcus schleiferi canine isolates.</title>
        <authorList>
            <person name="Misic A.M."/>
            <person name="Cain C."/>
            <person name="Morris D.O."/>
            <person name="Rankin S."/>
            <person name="Beiting D."/>
        </authorList>
    </citation>
    <scope>NUCLEOTIDE SEQUENCE</scope>
    <source>
        <strain evidence="7">ASB11</strain>
        <strain evidence="8">ASB13</strain>
        <strain evidence="9">ASB9</strain>
    </source>
</reference>
<dbReference type="InterPro" id="IPR049453">
    <property type="entry name" value="Memb_transporter_dom"/>
</dbReference>
<feature type="transmembrane region" description="Helical" evidence="5">
    <location>
        <begin position="149"/>
        <end position="168"/>
    </location>
</feature>
<keyword evidence="2 5" id="KW-0812">Transmembrane</keyword>
<keyword evidence="10" id="KW-1185">Reference proteome</keyword>
<organism evidence="8 12">
    <name type="scientific">Helicobacter ailurogastricus</name>
    <dbReference type="NCBI Taxonomy" id="1578720"/>
    <lineage>
        <taxon>Bacteria</taxon>
        <taxon>Pseudomonadati</taxon>
        <taxon>Campylobacterota</taxon>
        <taxon>Epsilonproteobacteria</taxon>
        <taxon>Campylobacterales</taxon>
        <taxon>Helicobacteraceae</taxon>
        <taxon>Helicobacter</taxon>
    </lineage>
</organism>